<feature type="domain" description="Cadherin" evidence="15">
    <location>
        <begin position="1379"/>
        <end position="1496"/>
    </location>
</feature>
<evidence type="ECO:0000256" key="13">
    <source>
        <dbReference type="SAM" id="Phobius"/>
    </source>
</evidence>
<dbReference type="Gene3D" id="2.60.40.60">
    <property type="entry name" value="Cadherins"/>
    <property type="match status" value="14"/>
</dbReference>
<evidence type="ECO:0000256" key="2">
    <source>
        <dbReference type="ARBA" id="ARBA00004479"/>
    </source>
</evidence>
<name>A0A7R9BHX9_9CRUS</name>
<feature type="signal peptide" evidence="14">
    <location>
        <begin position="1"/>
        <end position="21"/>
    </location>
</feature>
<feature type="domain" description="Cadherin" evidence="15">
    <location>
        <begin position="491"/>
        <end position="597"/>
    </location>
</feature>
<gene>
    <name evidence="16" type="ORF">NMOB1V02_LOCUS2437</name>
</gene>
<evidence type="ECO:0000256" key="5">
    <source>
        <dbReference type="ARBA" id="ARBA00022729"/>
    </source>
</evidence>
<feature type="domain" description="Cadherin" evidence="15">
    <location>
        <begin position="598"/>
        <end position="705"/>
    </location>
</feature>
<dbReference type="GO" id="GO:0007163">
    <property type="term" value="P:establishment or maintenance of cell polarity"/>
    <property type="evidence" value="ECO:0007669"/>
    <property type="project" value="UniProtKB-ARBA"/>
</dbReference>
<dbReference type="PANTHER" id="PTHR24026">
    <property type="entry name" value="FAT ATYPICAL CADHERIN-RELATED"/>
    <property type="match status" value="1"/>
</dbReference>
<keyword evidence="10 13" id="KW-0472">Membrane</keyword>
<dbReference type="PROSITE" id="PS50268">
    <property type="entry name" value="CADHERIN_2"/>
    <property type="match status" value="13"/>
</dbReference>
<feature type="domain" description="Cadherin" evidence="15">
    <location>
        <begin position="942"/>
        <end position="1048"/>
    </location>
</feature>
<evidence type="ECO:0000256" key="7">
    <source>
        <dbReference type="ARBA" id="ARBA00022837"/>
    </source>
</evidence>
<evidence type="ECO:0000313" key="17">
    <source>
        <dbReference type="Proteomes" id="UP000678499"/>
    </source>
</evidence>
<reference evidence="16" key="1">
    <citation type="submission" date="2020-11" db="EMBL/GenBank/DDBJ databases">
        <authorList>
            <person name="Tran Van P."/>
        </authorList>
    </citation>
    <scope>NUCLEOTIDE SEQUENCE</scope>
</reference>
<protein>
    <recommendedName>
        <fullName evidence="15">Cadherin domain-containing protein</fullName>
    </recommendedName>
</protein>
<dbReference type="PANTHER" id="PTHR24026:SF136">
    <property type="entry name" value="PROTOCADHERIN-23"/>
    <property type="match status" value="1"/>
</dbReference>
<dbReference type="Pfam" id="PF00028">
    <property type="entry name" value="Cadherin"/>
    <property type="match status" value="10"/>
</dbReference>
<keyword evidence="4 13" id="KW-0812">Transmembrane</keyword>
<feature type="domain" description="Cadherin" evidence="15">
    <location>
        <begin position="369"/>
        <end position="490"/>
    </location>
</feature>
<dbReference type="PRINTS" id="PR00205">
    <property type="entry name" value="CADHERIN"/>
</dbReference>
<proteinExistence type="predicted"/>
<dbReference type="GO" id="GO:0007156">
    <property type="term" value="P:homophilic cell adhesion via plasma membrane adhesion molecules"/>
    <property type="evidence" value="ECO:0007669"/>
    <property type="project" value="InterPro"/>
</dbReference>
<dbReference type="GO" id="GO:0009653">
    <property type="term" value="P:anatomical structure morphogenesis"/>
    <property type="evidence" value="ECO:0007669"/>
    <property type="project" value="UniProtKB-ARBA"/>
</dbReference>
<keyword evidence="3" id="KW-1003">Cell membrane</keyword>
<feature type="domain" description="Cadherin" evidence="15">
    <location>
        <begin position="1278"/>
        <end position="1374"/>
    </location>
</feature>
<feature type="domain" description="Cadherin" evidence="15">
    <location>
        <begin position="250"/>
        <end position="368"/>
    </location>
</feature>
<dbReference type="InterPro" id="IPR015919">
    <property type="entry name" value="Cadherin-like_sf"/>
</dbReference>
<dbReference type="GO" id="GO:0060429">
    <property type="term" value="P:epithelium development"/>
    <property type="evidence" value="ECO:0007669"/>
    <property type="project" value="UniProtKB-ARBA"/>
</dbReference>
<keyword evidence="8" id="KW-0130">Cell adhesion</keyword>
<organism evidence="16">
    <name type="scientific">Notodromas monacha</name>
    <dbReference type="NCBI Taxonomy" id="399045"/>
    <lineage>
        <taxon>Eukaryota</taxon>
        <taxon>Metazoa</taxon>
        <taxon>Ecdysozoa</taxon>
        <taxon>Arthropoda</taxon>
        <taxon>Crustacea</taxon>
        <taxon>Oligostraca</taxon>
        <taxon>Ostracoda</taxon>
        <taxon>Podocopa</taxon>
        <taxon>Podocopida</taxon>
        <taxon>Cypridocopina</taxon>
        <taxon>Cypridoidea</taxon>
        <taxon>Cyprididae</taxon>
        <taxon>Notodromas</taxon>
    </lineage>
</organism>
<evidence type="ECO:0000256" key="14">
    <source>
        <dbReference type="SAM" id="SignalP"/>
    </source>
</evidence>
<sequence length="1806" mass="197881">MHGLTVAITIIASIVVRETRAQVNRSPQFLASGDMSKFSLREDTLIGSVVYTLRGLDPENQTIEYSISGDNLSVNRSSGVVTLIRPLDREKEDVLNVIVTIADAAPPGVDPNIVSLRRQVQVLDVNDNKPEFQDVPYSFRVPEDAAVGTTLFRGIRVTDADAGSNADIRLLCDSSKDSDACGVFDVRLSRIGDGKFMGIVRLKKKLDYELRSSYNIPLIVADQGAEVQLTSEIGIVADVEDLQDQPPVFKHAPYSVVVPENLPPSTPVLEFNVQDGDSGNWRPLKLTITSDPRGYFSLMFDKNEKGVHHAKLITTKNMIDREDPSAPDGLYSVQVKATEIREDGSDGDSASTVIDVIVKDADDQMPMFSLNRVELTVPESIENGVALPGLNLLVTDLDEAENAEFILKFVNVKNSEGVFSVFPTRVRGRAAVQIHVLNSAALDYEDPEKREFEFKIFAEPVRSFVGNKGDIPFASVRIKLSDANDNDPMFDKSEFVIDVQENIKAGHQIAQINATDKDSGEFGRIRYSVQGFGAEKFSVNPVTGQIFVVDCGLPSCLDYELRKLYYLLLVARDGGGRESAANLQINILDLNDNPPVFEMAEYRRAIKEGEAVFIPPLIIKAKDVDSGDNGKVMYSIVSGNTEDSAFIIEPLSGKLTAARPLSGAETETGRFRLTVEARDGGEPVRTATVNIVITVGTEGNDRPLFRNAPYSAKIEENAARGSVVLSLTAHDPDGDDNSIRFNLVSGAKDQFEVDHVTGVVTVSATSDLDREKNGPDYRLVVHAVDGGAPFPQTGTTTVSITVQDVNDEPPRFSRRLYAGSVSEAANVGDRVLQVSAADPDADSKLRFSMSDDSVVATDKNGIALKPGVPYDYMHVFRVDPETGAIIVNKPLDHVFVSIVTLQVVVEDVAATNGQQMDTADVTLYVEALNDDKPVFSGDWTPSIPFVNVSMDEELAVGTLVVVLPATDPLLNHAAITTYEKVIDSDKAGYFQVAASTGAVYTAKRMDFDSINGKKHIVQVRAVSSDRRRSSTANVLVTVQDVNDNSPEFVNPVTQLKVPEDTLPQRAITKFNADDADSNDGFGDVRYEVVGPSAYLLRADEMTGEIFVRDDARLDRETSDKINVTVAAFDTPQGGPLRRRTHVTFVMKIEDVNDNAPVFSKPSYEAVIAENSPVGTSFYKVLATDKDLDESGTVEYSLVSIDDDAEFFGITADTGLLFVARTLAGRGRRDPYALTVRAMDKGLPPLFSEARVALYVSDVAVNDGVPYISKPASGEIAYVAENAIPGTPVYQVVASDPDDPRSNNGRLIYSLFDDFDKFKIDSESGLITSLVELDREERDTYILVVVVKDSGTPQQLTSKDLIVRVSDVDDHDPIFPALFKKGPVVIRVEEEKPLGSVVGKIRCVDQDVGRNAEIIYRIIGGSGSEMVQVNSTKDGTGLLVLKSRLDRELMQETFVAVHCLKNSSNVGIQWKAYDPNEPSHALLHIIVEDIDDNPPRFVNRNYTLGVHPTIRQFSEVLRVKATDVDSAAEPISYELTNTLYINLNTGEERNVTGVFSLEGKDEILTATDFSKFSGGMFELTIVARNGESESQMDTATVKIYVMPEVKLLKFIFKESPREVQTSLAEFRQDLEAAIEVPVALNLFGAEYLKGEDELVDTTKTSTCFHVIGQDGEVYEMENAKFLLDSARLETVRPVYNKYKVSGIEKCAVEKLGKKTHWVEIGIVLVGGLIAFTALVSSLTICCLCSSYKKRQKKLEYERMQQPVYNVTNDVYGVRSPSIAPSMMSGDPRLGFDVLPDPTLHPSGFSHA</sequence>
<dbReference type="SUPFAM" id="SSF49313">
    <property type="entry name" value="Cadherin-like"/>
    <property type="match status" value="14"/>
</dbReference>
<keyword evidence="9 13" id="KW-1133">Transmembrane helix</keyword>
<feature type="domain" description="Cadherin" evidence="15">
    <location>
        <begin position="32"/>
        <end position="132"/>
    </location>
</feature>
<evidence type="ECO:0000313" key="16">
    <source>
        <dbReference type="EMBL" id="CAD7274609.1"/>
    </source>
</evidence>
<dbReference type="FunFam" id="2.60.40.60:FF:000118">
    <property type="entry name" value="protocadherin Fat 4"/>
    <property type="match status" value="1"/>
</dbReference>
<dbReference type="SMART" id="SM00112">
    <property type="entry name" value="CA"/>
    <property type="match status" value="14"/>
</dbReference>
<keyword evidence="5 14" id="KW-0732">Signal</keyword>
<keyword evidence="11" id="KW-0325">Glycoprotein</keyword>
<feature type="chain" id="PRO_5036210048" description="Cadherin domain-containing protein" evidence="14">
    <location>
        <begin position="22"/>
        <end position="1806"/>
    </location>
</feature>
<evidence type="ECO:0000256" key="8">
    <source>
        <dbReference type="ARBA" id="ARBA00022889"/>
    </source>
</evidence>
<feature type="domain" description="Cadherin" evidence="15">
    <location>
        <begin position="133"/>
        <end position="249"/>
    </location>
</feature>
<dbReference type="FunFam" id="2.60.40.60:FF:000033">
    <property type="entry name" value="FAT atypical cadherin 1"/>
    <property type="match status" value="1"/>
</dbReference>
<keyword evidence="7 12" id="KW-0106">Calcium</keyword>
<dbReference type="PROSITE" id="PS00232">
    <property type="entry name" value="CADHERIN_1"/>
    <property type="match status" value="4"/>
</dbReference>
<dbReference type="EMBL" id="OA882311">
    <property type="protein sequence ID" value="CAD7274609.1"/>
    <property type="molecule type" value="Genomic_DNA"/>
</dbReference>
<feature type="domain" description="Cadherin" evidence="15">
    <location>
        <begin position="813"/>
        <end position="935"/>
    </location>
</feature>
<keyword evidence="6" id="KW-0677">Repeat</keyword>
<evidence type="ECO:0000256" key="11">
    <source>
        <dbReference type="ARBA" id="ARBA00023180"/>
    </source>
</evidence>
<dbReference type="GO" id="GO:0005886">
    <property type="term" value="C:plasma membrane"/>
    <property type="evidence" value="ECO:0007669"/>
    <property type="project" value="UniProtKB-SubCell"/>
</dbReference>
<feature type="domain" description="Cadherin" evidence="15">
    <location>
        <begin position="1159"/>
        <end position="1267"/>
    </location>
</feature>
<keyword evidence="17" id="KW-1185">Reference proteome</keyword>
<accession>A0A7R9BHX9</accession>
<evidence type="ECO:0000256" key="9">
    <source>
        <dbReference type="ARBA" id="ARBA00022989"/>
    </source>
</evidence>
<evidence type="ECO:0000259" key="15">
    <source>
        <dbReference type="PROSITE" id="PS50268"/>
    </source>
</evidence>
<dbReference type="GO" id="GO:0008104">
    <property type="term" value="P:intracellular protein localization"/>
    <property type="evidence" value="ECO:0007669"/>
    <property type="project" value="UniProtKB-ARBA"/>
</dbReference>
<dbReference type="GO" id="GO:0005509">
    <property type="term" value="F:calcium ion binding"/>
    <property type="evidence" value="ECO:0007669"/>
    <property type="project" value="UniProtKB-UniRule"/>
</dbReference>
<evidence type="ECO:0000256" key="4">
    <source>
        <dbReference type="ARBA" id="ARBA00022692"/>
    </source>
</evidence>
<dbReference type="InterPro" id="IPR020894">
    <property type="entry name" value="Cadherin_CS"/>
</dbReference>
<dbReference type="Proteomes" id="UP000678499">
    <property type="component" value="Unassembled WGS sequence"/>
</dbReference>
<dbReference type="FunFam" id="2.60.40.60:FF:000020">
    <property type="entry name" value="Dachsous cadherin-related 1b"/>
    <property type="match status" value="2"/>
</dbReference>
<dbReference type="InterPro" id="IPR002126">
    <property type="entry name" value="Cadherin-like_dom"/>
</dbReference>
<evidence type="ECO:0000256" key="10">
    <source>
        <dbReference type="ARBA" id="ARBA00023136"/>
    </source>
</evidence>
<dbReference type="FunFam" id="2.60.40.60:FF:000116">
    <property type="entry name" value="Dachsous cadherin-related 2"/>
    <property type="match status" value="1"/>
</dbReference>
<evidence type="ECO:0000256" key="6">
    <source>
        <dbReference type="ARBA" id="ARBA00022737"/>
    </source>
</evidence>
<comment type="subcellular location">
    <subcellularLocation>
        <location evidence="1">Cell membrane</location>
        <topology evidence="1">Single-pass membrane protein</topology>
    </subcellularLocation>
    <subcellularLocation>
        <location evidence="2">Membrane</location>
        <topology evidence="2">Single-pass type I membrane protein</topology>
    </subcellularLocation>
</comment>
<feature type="domain" description="Cadherin" evidence="15">
    <location>
        <begin position="1049"/>
        <end position="1158"/>
    </location>
</feature>
<dbReference type="OrthoDB" id="6491773at2759"/>
<dbReference type="EMBL" id="CAJPEX010000274">
    <property type="protein sequence ID" value="CAG0914761.1"/>
    <property type="molecule type" value="Genomic_DNA"/>
</dbReference>
<feature type="transmembrane region" description="Helical" evidence="13">
    <location>
        <begin position="1719"/>
        <end position="1743"/>
    </location>
</feature>
<feature type="domain" description="Cadherin" evidence="15">
    <location>
        <begin position="706"/>
        <end position="812"/>
    </location>
</feature>
<dbReference type="CDD" id="cd11304">
    <property type="entry name" value="Cadherin_repeat"/>
    <property type="match status" value="14"/>
</dbReference>
<evidence type="ECO:0000256" key="1">
    <source>
        <dbReference type="ARBA" id="ARBA00004162"/>
    </source>
</evidence>
<evidence type="ECO:0000256" key="12">
    <source>
        <dbReference type="PROSITE-ProRule" id="PRU00043"/>
    </source>
</evidence>
<evidence type="ECO:0000256" key="3">
    <source>
        <dbReference type="ARBA" id="ARBA00022475"/>
    </source>
</evidence>